<protein>
    <submittedName>
        <fullName evidence="2">Uncharacterized protein</fullName>
    </submittedName>
</protein>
<evidence type="ECO:0000313" key="2">
    <source>
        <dbReference type="EMBL" id="CAL1375477.1"/>
    </source>
</evidence>
<dbReference type="AlphaFoldDB" id="A0AAV2DPQ0"/>
<sequence>MALLPWRLICFFPGQPGPPTFRPVSTFSLRFKPVDRFFRFERGASRALGTPAAESASPIFTNRRPPFFPSGAAAGEQRPLIGGASSSESSRISRRRRTSAGSRKHLRSTGSSAVRPASIATRDSPAPFPGDGLGQDVLGFSPPPHHPEHHSSMAVVASRGEVEPGDPAGSSAPAANGSREGSGGALSRPETALQPCADGLPASEPAPGQAGRASPPEQSAPFHHGPPAALYKFG</sequence>
<dbReference type="Proteomes" id="UP001497516">
    <property type="component" value="Chromosome 3"/>
</dbReference>
<feature type="compositionally biased region" description="Low complexity" evidence="1">
    <location>
        <begin position="165"/>
        <end position="178"/>
    </location>
</feature>
<organism evidence="2 3">
    <name type="scientific">Linum trigynum</name>
    <dbReference type="NCBI Taxonomy" id="586398"/>
    <lineage>
        <taxon>Eukaryota</taxon>
        <taxon>Viridiplantae</taxon>
        <taxon>Streptophyta</taxon>
        <taxon>Embryophyta</taxon>
        <taxon>Tracheophyta</taxon>
        <taxon>Spermatophyta</taxon>
        <taxon>Magnoliopsida</taxon>
        <taxon>eudicotyledons</taxon>
        <taxon>Gunneridae</taxon>
        <taxon>Pentapetalae</taxon>
        <taxon>rosids</taxon>
        <taxon>fabids</taxon>
        <taxon>Malpighiales</taxon>
        <taxon>Linaceae</taxon>
        <taxon>Linum</taxon>
    </lineage>
</organism>
<keyword evidence="3" id="KW-1185">Reference proteome</keyword>
<feature type="region of interest" description="Disordered" evidence="1">
    <location>
        <begin position="49"/>
        <end position="234"/>
    </location>
</feature>
<name>A0AAV2DPQ0_9ROSI</name>
<proteinExistence type="predicted"/>
<dbReference type="EMBL" id="OZ034816">
    <property type="protein sequence ID" value="CAL1375477.1"/>
    <property type="molecule type" value="Genomic_DNA"/>
</dbReference>
<feature type="compositionally biased region" description="Basic residues" evidence="1">
    <location>
        <begin position="92"/>
        <end position="107"/>
    </location>
</feature>
<gene>
    <name evidence="2" type="ORF">LTRI10_LOCUS17270</name>
</gene>
<evidence type="ECO:0000256" key="1">
    <source>
        <dbReference type="SAM" id="MobiDB-lite"/>
    </source>
</evidence>
<accession>A0AAV2DPQ0</accession>
<reference evidence="2 3" key="1">
    <citation type="submission" date="2024-04" db="EMBL/GenBank/DDBJ databases">
        <authorList>
            <person name="Fracassetti M."/>
        </authorList>
    </citation>
    <scope>NUCLEOTIDE SEQUENCE [LARGE SCALE GENOMIC DNA]</scope>
</reference>
<evidence type="ECO:0000313" key="3">
    <source>
        <dbReference type="Proteomes" id="UP001497516"/>
    </source>
</evidence>